<evidence type="ECO:0000256" key="2">
    <source>
        <dbReference type="ARBA" id="ARBA00012003"/>
    </source>
</evidence>
<dbReference type="Proteomes" id="UP001150925">
    <property type="component" value="Unassembled WGS sequence"/>
</dbReference>
<dbReference type="Pfam" id="PF07942">
    <property type="entry name" value="CARME"/>
    <property type="match status" value="1"/>
</dbReference>
<organism evidence="7 8">
    <name type="scientific">Dispira parvispora</name>
    <dbReference type="NCBI Taxonomy" id="1520584"/>
    <lineage>
        <taxon>Eukaryota</taxon>
        <taxon>Fungi</taxon>
        <taxon>Fungi incertae sedis</taxon>
        <taxon>Zoopagomycota</taxon>
        <taxon>Kickxellomycotina</taxon>
        <taxon>Dimargaritomycetes</taxon>
        <taxon>Dimargaritales</taxon>
        <taxon>Dimargaritaceae</taxon>
        <taxon>Dispira</taxon>
    </lineage>
</organism>
<accession>A0A9W8APQ8</accession>
<keyword evidence="4" id="KW-0808">Transferase</keyword>
<gene>
    <name evidence="7" type="ORF">IWQ62_003256</name>
</gene>
<dbReference type="SMART" id="SM01296">
    <property type="entry name" value="N2227"/>
    <property type="match status" value="1"/>
</dbReference>
<dbReference type="EMBL" id="JANBPY010000842">
    <property type="protein sequence ID" value="KAJ1963314.1"/>
    <property type="molecule type" value="Genomic_DNA"/>
</dbReference>
<comment type="caution">
    <text evidence="7">The sequence shown here is derived from an EMBL/GenBank/DDBJ whole genome shotgun (WGS) entry which is preliminary data.</text>
</comment>
<evidence type="ECO:0000256" key="4">
    <source>
        <dbReference type="ARBA" id="ARBA00022679"/>
    </source>
</evidence>
<dbReference type="PANTHER" id="PTHR12303">
    <property type="entry name" value="CARNOSINE N-METHYLTRANSFERASE"/>
    <property type="match status" value="1"/>
</dbReference>
<dbReference type="InterPro" id="IPR012901">
    <property type="entry name" value="CARME"/>
</dbReference>
<keyword evidence="8" id="KW-1185">Reference proteome</keyword>
<dbReference type="EC" id="2.1.1.22" evidence="2"/>
<proteinExistence type="inferred from homology"/>
<name>A0A9W8APQ8_9FUNG</name>
<feature type="region of interest" description="Disordered" evidence="6">
    <location>
        <begin position="1"/>
        <end position="24"/>
    </location>
</feature>
<evidence type="ECO:0000256" key="6">
    <source>
        <dbReference type="SAM" id="MobiDB-lite"/>
    </source>
</evidence>
<dbReference type="SUPFAM" id="SSF53335">
    <property type="entry name" value="S-adenosyl-L-methionine-dependent methyltransferases"/>
    <property type="match status" value="1"/>
</dbReference>
<dbReference type="Gene3D" id="3.40.50.150">
    <property type="entry name" value="Vaccinia Virus protein VP39"/>
    <property type="match status" value="1"/>
</dbReference>
<evidence type="ECO:0000256" key="5">
    <source>
        <dbReference type="ARBA" id="ARBA00022691"/>
    </source>
</evidence>
<evidence type="ECO:0000313" key="7">
    <source>
        <dbReference type="EMBL" id="KAJ1963314.1"/>
    </source>
</evidence>
<dbReference type="InterPro" id="IPR029063">
    <property type="entry name" value="SAM-dependent_MTases_sf"/>
</dbReference>
<dbReference type="OrthoDB" id="978at2759"/>
<keyword evidence="5" id="KW-0949">S-adenosyl-L-methionine</keyword>
<dbReference type="GO" id="GO:0030735">
    <property type="term" value="F:carnosine N-methyltransferase activity"/>
    <property type="evidence" value="ECO:0007669"/>
    <property type="project" value="UniProtKB-EC"/>
</dbReference>
<protein>
    <recommendedName>
        <fullName evidence="2">carnosine N-methyltransferase</fullName>
        <ecNumber evidence="2">2.1.1.22</ecNumber>
    </recommendedName>
</protein>
<keyword evidence="3" id="KW-0489">Methyltransferase</keyword>
<reference evidence="7" key="1">
    <citation type="submission" date="2022-07" db="EMBL/GenBank/DDBJ databases">
        <title>Phylogenomic reconstructions and comparative analyses of Kickxellomycotina fungi.</title>
        <authorList>
            <person name="Reynolds N.K."/>
            <person name="Stajich J.E."/>
            <person name="Barry K."/>
            <person name="Grigoriev I.V."/>
            <person name="Crous P."/>
            <person name="Smith M.E."/>
        </authorList>
    </citation>
    <scope>NUCLEOTIDE SEQUENCE</scope>
    <source>
        <strain evidence="7">RSA 1196</strain>
    </source>
</reference>
<evidence type="ECO:0000256" key="3">
    <source>
        <dbReference type="ARBA" id="ARBA00022603"/>
    </source>
</evidence>
<comment type="similarity">
    <text evidence="1">Belongs to the carnosine N-methyltransferase family.</text>
</comment>
<feature type="compositionally biased region" description="Polar residues" evidence="6">
    <location>
        <begin position="7"/>
        <end position="17"/>
    </location>
</feature>
<dbReference type="PANTHER" id="PTHR12303:SF6">
    <property type="entry name" value="CARNOSINE N-METHYLTRANSFERASE"/>
    <property type="match status" value="1"/>
</dbReference>
<evidence type="ECO:0000256" key="1">
    <source>
        <dbReference type="ARBA" id="ARBA00010086"/>
    </source>
</evidence>
<dbReference type="AlphaFoldDB" id="A0A9W8APQ8"/>
<dbReference type="GO" id="GO:0032259">
    <property type="term" value="P:methylation"/>
    <property type="evidence" value="ECO:0007669"/>
    <property type="project" value="UniProtKB-KW"/>
</dbReference>
<sequence>MADNEPFTDSQGHSSYNAGPGEEQEEHEQFLLVVSAFLFYRTHALQHYHREKLEEFDHLPIAHQELLRDAGYLVKLLKTEHAIRANSQFLAAIVREQGIDLTPQASTEQTAAEGTLAPPSSESWLQGFVDSATGEATGVVDQVCRMLRDNQREGRPPVPDFHMDKLRSTLRQLVRDWSAEGKAEREASYGPILDTLENLFPRSSPGISGDAVVPRNQRRILVPGAGLGRLALEIAARGFSCQGNEFSFYMLFVSNFILNKSGVTNQYTLYPFIHTFSNSLSADHQVRSVQVPDVLPSDLVPADVDFSMSAGDFIEVYGQDSREYGSWDSVVTCFFVDTATNIIEYLTIIHRLLKPNGVWINLGPLLYHFEHMANEHSIELTLEEVIHVARKVGFRIEKKEDMAYVM</sequence>
<evidence type="ECO:0000313" key="8">
    <source>
        <dbReference type="Proteomes" id="UP001150925"/>
    </source>
</evidence>